<evidence type="ECO:0000259" key="1">
    <source>
        <dbReference type="Pfam" id="PF00561"/>
    </source>
</evidence>
<dbReference type="Gene3D" id="3.40.50.1820">
    <property type="entry name" value="alpha/beta hydrolase"/>
    <property type="match status" value="1"/>
</dbReference>
<name>A0A845QDW2_9HYPH</name>
<dbReference type="InterPro" id="IPR000073">
    <property type="entry name" value="AB_hydrolase_1"/>
</dbReference>
<dbReference type="PRINTS" id="PR00111">
    <property type="entry name" value="ABHYDROLASE"/>
</dbReference>
<gene>
    <name evidence="2" type="ORF">GTQ45_14040</name>
</gene>
<dbReference type="Proteomes" id="UP000470384">
    <property type="component" value="Unassembled WGS sequence"/>
</dbReference>
<dbReference type="AlphaFoldDB" id="A0A845QDW2"/>
<keyword evidence="3" id="KW-1185">Reference proteome</keyword>
<protein>
    <submittedName>
        <fullName evidence="2">Alpha/beta fold hydrolase</fullName>
    </submittedName>
</protein>
<organism evidence="2 3">
    <name type="scientific">Pyruvatibacter mobilis</name>
    <dbReference type="NCBI Taxonomy" id="1712261"/>
    <lineage>
        <taxon>Bacteria</taxon>
        <taxon>Pseudomonadati</taxon>
        <taxon>Pseudomonadota</taxon>
        <taxon>Alphaproteobacteria</taxon>
        <taxon>Hyphomicrobiales</taxon>
        <taxon>Parvibaculaceae</taxon>
        <taxon>Pyruvatibacter</taxon>
    </lineage>
</organism>
<dbReference type="SUPFAM" id="SSF53474">
    <property type="entry name" value="alpha/beta-Hydrolases"/>
    <property type="match status" value="1"/>
</dbReference>
<dbReference type="PANTHER" id="PTHR43798">
    <property type="entry name" value="MONOACYLGLYCEROL LIPASE"/>
    <property type="match status" value="1"/>
</dbReference>
<dbReference type="RefSeq" id="WP_160588863.1">
    <property type="nucleotide sequence ID" value="NZ_BMHN01000001.1"/>
</dbReference>
<dbReference type="InterPro" id="IPR050266">
    <property type="entry name" value="AB_hydrolase_sf"/>
</dbReference>
<keyword evidence="2" id="KW-0378">Hydrolase</keyword>
<feature type="domain" description="AB hydrolase-1" evidence="1">
    <location>
        <begin position="86"/>
        <end position="196"/>
    </location>
</feature>
<comment type="caution">
    <text evidence="2">The sequence shown here is derived from an EMBL/GenBank/DDBJ whole genome shotgun (WGS) entry which is preliminary data.</text>
</comment>
<dbReference type="OrthoDB" id="9780765at2"/>
<dbReference type="InterPro" id="IPR029058">
    <property type="entry name" value="AB_hydrolase_fold"/>
</dbReference>
<evidence type="ECO:0000313" key="2">
    <source>
        <dbReference type="EMBL" id="NBG96855.1"/>
    </source>
</evidence>
<dbReference type="GO" id="GO:0016020">
    <property type="term" value="C:membrane"/>
    <property type="evidence" value="ECO:0007669"/>
    <property type="project" value="TreeGrafter"/>
</dbReference>
<evidence type="ECO:0000313" key="3">
    <source>
        <dbReference type="Proteomes" id="UP000470384"/>
    </source>
</evidence>
<sequence length="299" mass="31874">MSQFPPDRPSASHQETIIPLEALPARRRRPRALHTVGLVAASITGAVQFAGAEATAGASLMTYGWGDITMAAQRSANHSGTTAPQRVVFIHGTPGSAGAWEDYLADVPEGFEFIAVDRAGFGDSGPDDAVTSLEDHARAIAPLLDARGTILVGHSLGGPVAAMLGILKPDAVQALVIVAGSLDPALEEVHFMQPVGEWWGVRHVLPRMIRNANRELLALEPELQALSARLEELTMPVEIIHGTEDNLTPFANVAYMRATMVNAPLNITVLEGENHFLPWNAKQHIDAAIRRVAAPGNAP</sequence>
<dbReference type="Pfam" id="PF00561">
    <property type="entry name" value="Abhydrolase_1"/>
    <property type="match status" value="1"/>
</dbReference>
<dbReference type="GO" id="GO:0016787">
    <property type="term" value="F:hydrolase activity"/>
    <property type="evidence" value="ECO:0007669"/>
    <property type="project" value="UniProtKB-KW"/>
</dbReference>
<dbReference type="GeneID" id="300654301"/>
<dbReference type="PANTHER" id="PTHR43798:SF33">
    <property type="entry name" value="HYDROLASE, PUTATIVE (AFU_ORTHOLOGUE AFUA_2G14860)-RELATED"/>
    <property type="match status" value="1"/>
</dbReference>
<proteinExistence type="predicted"/>
<dbReference type="EMBL" id="WXYQ01000012">
    <property type="protein sequence ID" value="NBG96855.1"/>
    <property type="molecule type" value="Genomic_DNA"/>
</dbReference>
<accession>A0A845QDW2</accession>
<reference evidence="2 3" key="1">
    <citation type="journal article" date="2016" name="Int. J. Syst. Evol. Microbiol.">
        <title>Pyruvatibacter mobilis gen. nov., sp. nov., a marine bacterium from the culture broth of Picochlorum sp. 122.</title>
        <authorList>
            <person name="Wang G."/>
            <person name="Tang M."/>
            <person name="Wu H."/>
            <person name="Dai S."/>
            <person name="Li T."/>
            <person name="Chen C."/>
            <person name="He H."/>
            <person name="Fan J."/>
            <person name="Xiang W."/>
            <person name="Li X."/>
        </authorList>
    </citation>
    <scope>NUCLEOTIDE SEQUENCE [LARGE SCALE GENOMIC DNA]</scope>
    <source>
        <strain evidence="2 3">GYP-11</strain>
    </source>
</reference>